<dbReference type="RefSeq" id="YP_009103381.1">
    <property type="nucleotide sequence ID" value="NC_025459.1"/>
</dbReference>
<dbReference type="KEGG" id="vg:22112303"/>
<dbReference type="GeneID" id="22112303"/>
<protein>
    <submittedName>
        <fullName evidence="1">Uncharacterized protein</fullName>
    </submittedName>
</protein>
<evidence type="ECO:0000313" key="1">
    <source>
        <dbReference type="EMBL" id="AII26801.1"/>
    </source>
</evidence>
<organism evidence="1 2">
    <name type="scientific">Aeromonas phage pAh6-C</name>
    <dbReference type="NCBI Taxonomy" id="1505227"/>
    <lineage>
        <taxon>Viruses</taxon>
        <taxon>Duplodnaviria</taxon>
        <taxon>Heunggongvirae</taxon>
        <taxon>Uroviricota</taxon>
        <taxon>Caudoviricetes</taxon>
        <taxon>Chaseviridae</taxon>
        <taxon>Nefertitivirinae</taxon>
        <taxon>Pahsextavirus</taxon>
        <taxon>Pahsextavirus pAh6C</taxon>
    </lineage>
</organism>
<name>A0A076G3Q2_9CAUD</name>
<keyword evidence="2" id="KW-1185">Reference proteome</keyword>
<reference evidence="1 2" key="1">
    <citation type="submission" date="2014-05" db="EMBL/GenBank/DDBJ databases">
        <title>Complete genome sequence of Aeromonas bacteriophage pAh6-C.</title>
        <authorList>
            <person name="Jun J.W."/>
            <person name="Park S.C."/>
        </authorList>
    </citation>
    <scope>NUCLEOTIDE SEQUENCE [LARGE SCALE GENOMIC DNA]</scope>
</reference>
<proteinExistence type="predicted"/>
<sequence>MAKDYLCGVAAGVDLAVNRAVRRAVTHEQGIKCIFRDAMTGKDREQLIPITVDEYCDWVNGSLIQDAMPHIDADTREMFLTGMVW</sequence>
<evidence type="ECO:0000313" key="2">
    <source>
        <dbReference type="Proteomes" id="UP000028666"/>
    </source>
</evidence>
<accession>A0A076G3Q2</accession>
<dbReference type="Proteomes" id="UP000028666">
    <property type="component" value="Segment"/>
</dbReference>
<dbReference type="EMBL" id="KJ858521">
    <property type="protein sequence ID" value="AII26801.1"/>
    <property type="molecule type" value="Genomic_DNA"/>
</dbReference>
<gene>
    <name evidence="1" type="ORF">AH6C_047</name>
</gene>